<dbReference type="Proteomes" id="UP000440367">
    <property type="component" value="Unassembled WGS sequence"/>
</dbReference>
<dbReference type="Pfam" id="PF25273">
    <property type="entry name" value="DUF7869"/>
    <property type="match status" value="1"/>
</dbReference>
<evidence type="ECO:0000313" key="2">
    <source>
        <dbReference type="EMBL" id="KAE9230620.1"/>
    </source>
</evidence>
<comment type="caution">
    <text evidence="2">The sequence shown here is derived from an EMBL/GenBank/DDBJ whole genome shotgun (WGS) entry which is preliminary data.</text>
</comment>
<feature type="domain" description="DUF7869" evidence="1">
    <location>
        <begin position="31"/>
        <end position="144"/>
    </location>
</feature>
<organism evidence="2 3">
    <name type="scientific">Phytophthora fragariae</name>
    <dbReference type="NCBI Taxonomy" id="53985"/>
    <lineage>
        <taxon>Eukaryota</taxon>
        <taxon>Sar</taxon>
        <taxon>Stramenopiles</taxon>
        <taxon>Oomycota</taxon>
        <taxon>Peronosporomycetes</taxon>
        <taxon>Peronosporales</taxon>
        <taxon>Peronosporaceae</taxon>
        <taxon>Phytophthora</taxon>
    </lineage>
</organism>
<accession>A0A6A3Z5M5</accession>
<dbReference type="PANTHER" id="PTHR34415:SF1">
    <property type="entry name" value="INTEGRASE CATALYTIC DOMAIN-CONTAINING PROTEIN"/>
    <property type="match status" value="1"/>
</dbReference>
<reference evidence="2 3" key="1">
    <citation type="submission" date="2018-08" db="EMBL/GenBank/DDBJ databases">
        <title>Genomic investigation of the strawberry pathogen Phytophthora fragariae indicates pathogenicity is determined by transcriptional variation in three key races.</title>
        <authorList>
            <person name="Adams T.M."/>
            <person name="Armitage A.D."/>
            <person name="Sobczyk M.K."/>
            <person name="Bates H.J."/>
            <person name="Dunwell J.M."/>
            <person name="Nellist C.F."/>
            <person name="Harrison R.J."/>
        </authorList>
    </citation>
    <scope>NUCLEOTIDE SEQUENCE [LARGE SCALE GENOMIC DNA]</scope>
    <source>
        <strain evidence="2 3">BC-1</strain>
    </source>
</reference>
<name>A0A6A3Z5M5_9STRA</name>
<sequence>MVQVLRGFDGHCDTIHPGLIDGGFSVKAHGNKLNQNGSAVGLRMLLALTHMSDLLAISQKFFVKGHTKNAVDRGFGHVPKHISRIDLWTMDQLLDAVNDASALVYIPKKNNIFKEYHKVVDDAYKKAEGYPEISDFLYTRRQTWSSHMQKGPGRCWGISRLAP</sequence>
<dbReference type="EMBL" id="QXGD01000641">
    <property type="protein sequence ID" value="KAE9230620.1"/>
    <property type="molecule type" value="Genomic_DNA"/>
</dbReference>
<evidence type="ECO:0000259" key="1">
    <source>
        <dbReference type="Pfam" id="PF25273"/>
    </source>
</evidence>
<dbReference type="AlphaFoldDB" id="A0A6A3Z5M5"/>
<dbReference type="InterPro" id="IPR057191">
    <property type="entry name" value="DUF7869"/>
</dbReference>
<evidence type="ECO:0000313" key="3">
    <source>
        <dbReference type="Proteomes" id="UP000440367"/>
    </source>
</evidence>
<protein>
    <recommendedName>
        <fullName evidence="1">DUF7869 domain-containing protein</fullName>
    </recommendedName>
</protein>
<dbReference type="PANTHER" id="PTHR34415">
    <property type="entry name" value="INTEGRASE CATALYTIC DOMAIN-CONTAINING PROTEIN"/>
    <property type="match status" value="1"/>
</dbReference>
<proteinExistence type="predicted"/>
<gene>
    <name evidence="2" type="ORF">PF002_g12948</name>
</gene>